<dbReference type="Proteomes" id="UP000007266">
    <property type="component" value="Unassembled WGS sequence"/>
</dbReference>
<keyword evidence="2" id="KW-1185">Reference proteome</keyword>
<evidence type="ECO:0000313" key="1">
    <source>
        <dbReference type="EMBL" id="KYB24632.1"/>
    </source>
</evidence>
<reference evidence="1 2" key="2">
    <citation type="journal article" date="2010" name="Nucleic Acids Res.">
        <title>BeetleBase in 2010: revisions to provide comprehensive genomic information for Tribolium castaneum.</title>
        <authorList>
            <person name="Kim H.S."/>
            <person name="Murphy T."/>
            <person name="Xia J."/>
            <person name="Caragea D."/>
            <person name="Park Y."/>
            <person name="Beeman R.W."/>
            <person name="Lorenzen M.D."/>
            <person name="Butcher S."/>
            <person name="Manak J.R."/>
            <person name="Brown S.J."/>
        </authorList>
    </citation>
    <scope>NUCLEOTIDE SEQUENCE [LARGE SCALE GENOMIC DNA]</scope>
    <source>
        <strain evidence="1 2">Georgia GA2</strain>
    </source>
</reference>
<name>A0A139W9P0_TRICA</name>
<evidence type="ECO:0000313" key="2">
    <source>
        <dbReference type="Proteomes" id="UP000007266"/>
    </source>
</evidence>
<dbReference type="EMBL" id="KQ972136">
    <property type="protein sequence ID" value="KYB24632.1"/>
    <property type="molecule type" value="Genomic_DNA"/>
</dbReference>
<proteinExistence type="predicted"/>
<reference evidence="1 2" key="1">
    <citation type="journal article" date="2008" name="Nature">
        <title>The genome of the model beetle and pest Tribolium castaneum.</title>
        <authorList>
            <consortium name="Tribolium Genome Sequencing Consortium"/>
            <person name="Richards S."/>
            <person name="Gibbs R.A."/>
            <person name="Weinstock G.M."/>
            <person name="Brown S.J."/>
            <person name="Denell R."/>
            <person name="Beeman R.W."/>
            <person name="Gibbs R."/>
            <person name="Beeman R.W."/>
            <person name="Brown S.J."/>
            <person name="Bucher G."/>
            <person name="Friedrich M."/>
            <person name="Grimmelikhuijzen C.J."/>
            <person name="Klingler M."/>
            <person name="Lorenzen M."/>
            <person name="Richards S."/>
            <person name="Roth S."/>
            <person name="Schroder R."/>
            <person name="Tautz D."/>
            <person name="Zdobnov E.M."/>
            <person name="Muzny D."/>
            <person name="Gibbs R.A."/>
            <person name="Weinstock G.M."/>
            <person name="Attaway T."/>
            <person name="Bell S."/>
            <person name="Buhay C.J."/>
            <person name="Chandrabose M.N."/>
            <person name="Chavez D."/>
            <person name="Clerk-Blankenburg K.P."/>
            <person name="Cree A."/>
            <person name="Dao M."/>
            <person name="Davis C."/>
            <person name="Chacko J."/>
            <person name="Dinh H."/>
            <person name="Dugan-Rocha S."/>
            <person name="Fowler G."/>
            <person name="Garner T.T."/>
            <person name="Garnes J."/>
            <person name="Gnirke A."/>
            <person name="Hawes A."/>
            <person name="Hernandez J."/>
            <person name="Hines S."/>
            <person name="Holder M."/>
            <person name="Hume J."/>
            <person name="Jhangiani S.N."/>
            <person name="Joshi V."/>
            <person name="Khan Z.M."/>
            <person name="Jackson L."/>
            <person name="Kovar C."/>
            <person name="Kowis A."/>
            <person name="Lee S."/>
            <person name="Lewis L.R."/>
            <person name="Margolis J."/>
            <person name="Morgan M."/>
            <person name="Nazareth L.V."/>
            <person name="Nguyen N."/>
            <person name="Okwuonu G."/>
            <person name="Parker D."/>
            <person name="Richards S."/>
            <person name="Ruiz S.J."/>
            <person name="Santibanez J."/>
            <person name="Savard J."/>
            <person name="Scherer S.E."/>
            <person name="Schneider B."/>
            <person name="Sodergren E."/>
            <person name="Tautz D."/>
            <person name="Vattahil S."/>
            <person name="Villasana D."/>
            <person name="White C.S."/>
            <person name="Wright R."/>
            <person name="Park Y."/>
            <person name="Beeman R.W."/>
            <person name="Lord J."/>
            <person name="Oppert B."/>
            <person name="Lorenzen M."/>
            <person name="Brown S."/>
            <person name="Wang L."/>
            <person name="Savard J."/>
            <person name="Tautz D."/>
            <person name="Richards S."/>
            <person name="Weinstock G."/>
            <person name="Gibbs R.A."/>
            <person name="Liu Y."/>
            <person name="Worley K."/>
            <person name="Weinstock G."/>
            <person name="Elsik C.G."/>
            <person name="Reese J.T."/>
            <person name="Elhaik E."/>
            <person name="Landan G."/>
            <person name="Graur D."/>
            <person name="Arensburger P."/>
            <person name="Atkinson P."/>
            <person name="Beeman R.W."/>
            <person name="Beidler J."/>
            <person name="Brown S.J."/>
            <person name="Demuth J.P."/>
            <person name="Drury D.W."/>
            <person name="Du Y.Z."/>
            <person name="Fujiwara H."/>
            <person name="Lorenzen M."/>
            <person name="Maselli V."/>
            <person name="Osanai M."/>
            <person name="Park Y."/>
            <person name="Robertson H.M."/>
            <person name="Tu Z."/>
            <person name="Wang J.J."/>
            <person name="Wang S."/>
            <person name="Richards S."/>
            <person name="Song H."/>
            <person name="Zhang L."/>
            <person name="Sodergren E."/>
            <person name="Werner D."/>
            <person name="Stanke M."/>
            <person name="Morgenstern B."/>
            <person name="Solovyev V."/>
            <person name="Kosarev P."/>
            <person name="Brown G."/>
            <person name="Chen H.C."/>
            <person name="Ermolaeva O."/>
            <person name="Hlavina W."/>
            <person name="Kapustin Y."/>
            <person name="Kiryutin B."/>
            <person name="Kitts P."/>
            <person name="Maglott D."/>
            <person name="Pruitt K."/>
            <person name="Sapojnikov V."/>
            <person name="Souvorov A."/>
            <person name="Mackey A.J."/>
            <person name="Waterhouse R.M."/>
            <person name="Wyder S."/>
            <person name="Zdobnov E.M."/>
            <person name="Zdobnov E.M."/>
            <person name="Wyder S."/>
            <person name="Kriventseva E.V."/>
            <person name="Kadowaki T."/>
            <person name="Bork P."/>
            <person name="Aranda M."/>
            <person name="Bao R."/>
            <person name="Beermann A."/>
            <person name="Berns N."/>
            <person name="Bolognesi R."/>
            <person name="Bonneton F."/>
            <person name="Bopp D."/>
            <person name="Brown S.J."/>
            <person name="Bucher G."/>
            <person name="Butts T."/>
            <person name="Chaumot A."/>
            <person name="Denell R.E."/>
            <person name="Ferrier D.E."/>
            <person name="Friedrich M."/>
            <person name="Gordon C.M."/>
            <person name="Jindra M."/>
            <person name="Klingler M."/>
            <person name="Lan Q."/>
            <person name="Lattorff H.M."/>
            <person name="Laudet V."/>
            <person name="von Levetsow C."/>
            <person name="Liu Z."/>
            <person name="Lutz R."/>
            <person name="Lynch J.A."/>
            <person name="da Fonseca R.N."/>
            <person name="Posnien N."/>
            <person name="Reuter R."/>
            <person name="Roth S."/>
            <person name="Savard J."/>
            <person name="Schinko J.B."/>
            <person name="Schmitt C."/>
            <person name="Schoppmeier M."/>
            <person name="Schroder R."/>
            <person name="Shippy T.D."/>
            <person name="Simonnet F."/>
            <person name="Marques-Souza H."/>
            <person name="Tautz D."/>
            <person name="Tomoyasu Y."/>
            <person name="Trauner J."/>
            <person name="Van der Zee M."/>
            <person name="Vervoort M."/>
            <person name="Wittkopp N."/>
            <person name="Wimmer E.A."/>
            <person name="Yang X."/>
            <person name="Jones A.K."/>
            <person name="Sattelle D.B."/>
            <person name="Ebert P.R."/>
            <person name="Nelson D."/>
            <person name="Scott J.G."/>
            <person name="Beeman R.W."/>
            <person name="Muthukrishnan S."/>
            <person name="Kramer K.J."/>
            <person name="Arakane Y."/>
            <person name="Beeman R.W."/>
            <person name="Zhu Q."/>
            <person name="Hogenkamp D."/>
            <person name="Dixit R."/>
            <person name="Oppert B."/>
            <person name="Jiang H."/>
            <person name="Zou Z."/>
            <person name="Marshall J."/>
            <person name="Elpidina E."/>
            <person name="Vinokurov K."/>
            <person name="Oppert C."/>
            <person name="Zou Z."/>
            <person name="Evans J."/>
            <person name="Lu Z."/>
            <person name="Zhao P."/>
            <person name="Sumathipala N."/>
            <person name="Altincicek B."/>
            <person name="Vilcinskas A."/>
            <person name="Williams M."/>
            <person name="Hultmark D."/>
            <person name="Hetru C."/>
            <person name="Jiang H."/>
            <person name="Grimmelikhuijzen C.J."/>
            <person name="Hauser F."/>
            <person name="Cazzamali G."/>
            <person name="Williamson M."/>
            <person name="Park Y."/>
            <person name="Li B."/>
            <person name="Tanaka Y."/>
            <person name="Predel R."/>
            <person name="Neupert S."/>
            <person name="Schachtner J."/>
            <person name="Verleyen P."/>
            <person name="Raible F."/>
            <person name="Bork P."/>
            <person name="Friedrich M."/>
            <person name="Walden K.K."/>
            <person name="Robertson H.M."/>
            <person name="Angeli S."/>
            <person name="Foret S."/>
            <person name="Bucher G."/>
            <person name="Schuetz S."/>
            <person name="Maleszka R."/>
            <person name="Wimmer E.A."/>
            <person name="Beeman R.W."/>
            <person name="Lorenzen M."/>
            <person name="Tomoyasu Y."/>
            <person name="Miller S.C."/>
            <person name="Grossmann D."/>
            <person name="Bucher G."/>
        </authorList>
    </citation>
    <scope>NUCLEOTIDE SEQUENCE [LARGE SCALE GENOMIC DNA]</scope>
    <source>
        <strain evidence="1 2">Georgia GA2</strain>
    </source>
</reference>
<gene>
    <name evidence="1" type="primary">AUGUSTUS-3.0.2_34966</name>
    <name evidence="1" type="ORF">TcasGA2_TC034966</name>
</gene>
<protein>
    <submittedName>
        <fullName evidence="1">Uncharacterized protein</fullName>
    </submittedName>
</protein>
<sequence>FRDPNLNLLVFMVKNMNRTRN</sequence>
<feature type="non-terminal residue" evidence="1">
    <location>
        <position position="1"/>
    </location>
</feature>
<dbReference type="InParanoid" id="A0A139W9P0"/>
<dbReference type="AlphaFoldDB" id="A0A139W9P0"/>
<organism evidence="1 2">
    <name type="scientific">Tribolium castaneum</name>
    <name type="common">Red flour beetle</name>
    <dbReference type="NCBI Taxonomy" id="7070"/>
    <lineage>
        <taxon>Eukaryota</taxon>
        <taxon>Metazoa</taxon>
        <taxon>Ecdysozoa</taxon>
        <taxon>Arthropoda</taxon>
        <taxon>Hexapoda</taxon>
        <taxon>Insecta</taxon>
        <taxon>Pterygota</taxon>
        <taxon>Neoptera</taxon>
        <taxon>Endopterygota</taxon>
        <taxon>Coleoptera</taxon>
        <taxon>Polyphaga</taxon>
        <taxon>Cucujiformia</taxon>
        <taxon>Tenebrionidae</taxon>
        <taxon>Tenebrionidae incertae sedis</taxon>
        <taxon>Tribolium</taxon>
    </lineage>
</organism>
<accession>A0A139W9P0</accession>